<dbReference type="EMBL" id="BMUT01000013">
    <property type="protein sequence ID" value="GGY01043.1"/>
    <property type="molecule type" value="Genomic_DNA"/>
</dbReference>
<organism evidence="2 3">
    <name type="scientific">Streptomyces hiroshimensis</name>
    <dbReference type="NCBI Taxonomy" id="66424"/>
    <lineage>
        <taxon>Bacteria</taxon>
        <taxon>Bacillati</taxon>
        <taxon>Actinomycetota</taxon>
        <taxon>Actinomycetes</taxon>
        <taxon>Kitasatosporales</taxon>
        <taxon>Streptomycetaceae</taxon>
        <taxon>Streptomyces</taxon>
    </lineage>
</organism>
<comment type="caution">
    <text evidence="2">The sequence shown here is derived from an EMBL/GenBank/DDBJ whole genome shotgun (WGS) entry which is preliminary data.</text>
</comment>
<sequence>MGNIPQQYTSPGEGAVMTDRMDGAGIQAQYAAQFAADLEKNEKEQEVLRARLKTLETEHAWLSGMRGSLAGEQGASGEEAGASGRPGGAAAAGGVPRARQGKKPAASPGRRKQTAQAGRAGTGQAPGTRARRGDGPTLGELVLGVLSRHGQPRMVSEVVKELGEAHPERVVSGPVVRSTVEALVAKGRLERERKQGSVFYTAPAIKGDGEGGAAPDSAGPATAPEGLEGEATGEATAAEV</sequence>
<feature type="region of interest" description="Disordered" evidence="1">
    <location>
        <begin position="59"/>
        <end position="139"/>
    </location>
</feature>
<evidence type="ECO:0000313" key="2">
    <source>
        <dbReference type="EMBL" id="GGY01043.1"/>
    </source>
</evidence>
<protein>
    <recommendedName>
        <fullName evidence="4">BlaI/MecI/CopY family transcriptional regulator</fullName>
    </recommendedName>
</protein>
<name>A0ABQ2Z2R8_9ACTN</name>
<keyword evidence="3" id="KW-1185">Reference proteome</keyword>
<reference evidence="3" key="1">
    <citation type="journal article" date="2019" name="Int. J. Syst. Evol. Microbiol.">
        <title>The Global Catalogue of Microorganisms (GCM) 10K type strain sequencing project: providing services to taxonomists for standard genome sequencing and annotation.</title>
        <authorList>
            <consortium name="The Broad Institute Genomics Platform"/>
            <consortium name="The Broad Institute Genome Sequencing Center for Infectious Disease"/>
            <person name="Wu L."/>
            <person name="Ma J."/>
        </authorList>
    </citation>
    <scope>NUCLEOTIDE SEQUENCE [LARGE SCALE GENOMIC DNA]</scope>
    <source>
        <strain evidence="3">JCM 4586</strain>
    </source>
</reference>
<evidence type="ECO:0000313" key="3">
    <source>
        <dbReference type="Proteomes" id="UP000659223"/>
    </source>
</evidence>
<feature type="compositionally biased region" description="Low complexity" evidence="1">
    <location>
        <begin position="114"/>
        <end position="128"/>
    </location>
</feature>
<dbReference type="Proteomes" id="UP000659223">
    <property type="component" value="Unassembled WGS sequence"/>
</dbReference>
<feature type="compositionally biased region" description="Low complexity" evidence="1">
    <location>
        <begin position="67"/>
        <end position="83"/>
    </location>
</feature>
<evidence type="ECO:0000256" key="1">
    <source>
        <dbReference type="SAM" id="MobiDB-lite"/>
    </source>
</evidence>
<feature type="region of interest" description="Disordered" evidence="1">
    <location>
        <begin position="200"/>
        <end position="240"/>
    </location>
</feature>
<accession>A0ABQ2Z2R8</accession>
<gene>
    <name evidence="2" type="ORF">GCM10010324_54690</name>
</gene>
<proteinExistence type="predicted"/>
<evidence type="ECO:0008006" key="4">
    <source>
        <dbReference type="Google" id="ProtNLM"/>
    </source>
</evidence>
<feature type="compositionally biased region" description="Low complexity" evidence="1">
    <location>
        <begin position="218"/>
        <end position="240"/>
    </location>
</feature>